<feature type="non-terminal residue" evidence="2">
    <location>
        <position position="1"/>
    </location>
</feature>
<dbReference type="Proteomes" id="UP001557465">
    <property type="component" value="Unassembled WGS sequence"/>
</dbReference>
<evidence type="ECO:0000313" key="2">
    <source>
        <dbReference type="EMBL" id="MEX1663701.1"/>
    </source>
</evidence>
<comment type="caution">
    <text evidence="2">The sequence shown here is derived from an EMBL/GenBank/DDBJ whole genome shotgun (WGS) entry which is preliminary data.</text>
</comment>
<feature type="region of interest" description="Disordered" evidence="1">
    <location>
        <begin position="1"/>
        <end position="22"/>
    </location>
</feature>
<name>A0ABV3TQB8_9RHOB</name>
<sequence length="66" mass="7259">VCGTHQGQRSKPRKQAGHMTASDKCTNQIKNVLLCRSHPHMPFAAKQNSVGLGSLRTSDAPQRFMI</sequence>
<dbReference type="EMBL" id="JBFRYC010000025">
    <property type="protein sequence ID" value="MEX1663701.1"/>
    <property type="molecule type" value="Genomic_DNA"/>
</dbReference>
<keyword evidence="3" id="KW-1185">Reference proteome</keyword>
<evidence type="ECO:0000256" key="1">
    <source>
        <dbReference type="SAM" id="MobiDB-lite"/>
    </source>
</evidence>
<organism evidence="2 3">
    <name type="scientific">Thioclava arctica</name>
    <dbReference type="NCBI Taxonomy" id="3238301"/>
    <lineage>
        <taxon>Bacteria</taxon>
        <taxon>Pseudomonadati</taxon>
        <taxon>Pseudomonadota</taxon>
        <taxon>Alphaproteobacteria</taxon>
        <taxon>Rhodobacterales</taxon>
        <taxon>Paracoccaceae</taxon>
        <taxon>Thioclava</taxon>
    </lineage>
</organism>
<proteinExistence type="predicted"/>
<gene>
    <name evidence="2" type="ORF">AB4874_19140</name>
</gene>
<reference evidence="2 3" key="1">
    <citation type="journal article" date="2011" name="Int. J. Syst. Evol. Microbiol.">
        <title>Zhongshania antarctica gen. nov., sp. nov. and Zhongshania guokunii sp. nov., gammaproteobacteria respectively isolated from coastal attached (fast) ice and surface seawater of the Antarctic.</title>
        <authorList>
            <person name="Li H.J."/>
            <person name="Zhang X.Y."/>
            <person name="Chen C.X."/>
            <person name="Zhang Y.J."/>
            <person name="Gao Z.M."/>
            <person name="Yu Y."/>
            <person name="Chen X.L."/>
            <person name="Chen B."/>
            <person name="Zhang Y.Z."/>
        </authorList>
    </citation>
    <scope>NUCLEOTIDE SEQUENCE [LARGE SCALE GENOMIC DNA]</scope>
    <source>
        <strain evidence="2 3">15-R06ZXC-3</strain>
    </source>
</reference>
<protein>
    <submittedName>
        <fullName evidence="2">Uncharacterized protein</fullName>
    </submittedName>
</protein>
<evidence type="ECO:0000313" key="3">
    <source>
        <dbReference type="Proteomes" id="UP001557465"/>
    </source>
</evidence>
<accession>A0ABV3TQB8</accession>